<comment type="caution">
    <text evidence="5">The sequence shown here is derived from an EMBL/GenBank/DDBJ whole genome shotgun (WGS) entry which is preliminary data.</text>
</comment>
<dbReference type="Pfam" id="PF17863">
    <property type="entry name" value="AAA_lid_2"/>
    <property type="match status" value="1"/>
</dbReference>
<proteinExistence type="inferred from homology"/>
<feature type="domain" description="AAA+ ATPase" evidence="4">
    <location>
        <begin position="36"/>
        <end position="177"/>
    </location>
</feature>
<dbReference type="Gene3D" id="3.40.50.300">
    <property type="entry name" value="P-loop containing nucleotide triphosphate hydrolases"/>
    <property type="match status" value="1"/>
</dbReference>
<keyword evidence="1" id="KW-0547">Nucleotide-binding</keyword>
<dbReference type="InterPro" id="IPR041628">
    <property type="entry name" value="ChlI/MoxR_AAA_lid"/>
</dbReference>
<dbReference type="GO" id="GO:0016887">
    <property type="term" value="F:ATP hydrolysis activity"/>
    <property type="evidence" value="ECO:0007669"/>
    <property type="project" value="InterPro"/>
</dbReference>
<dbReference type="Gene3D" id="1.10.8.80">
    <property type="entry name" value="Magnesium chelatase subunit I, C-Terminal domain"/>
    <property type="match status" value="1"/>
</dbReference>
<dbReference type="Pfam" id="PF07726">
    <property type="entry name" value="AAA_3"/>
    <property type="match status" value="1"/>
</dbReference>
<organism evidence="5">
    <name type="scientific">Anaerolinea thermolimosa</name>
    <dbReference type="NCBI Taxonomy" id="229919"/>
    <lineage>
        <taxon>Bacteria</taxon>
        <taxon>Bacillati</taxon>
        <taxon>Chloroflexota</taxon>
        <taxon>Anaerolineae</taxon>
        <taxon>Anaerolineales</taxon>
        <taxon>Anaerolineaceae</taxon>
        <taxon>Anaerolinea</taxon>
    </lineage>
</organism>
<dbReference type="CDD" id="cd00009">
    <property type="entry name" value="AAA"/>
    <property type="match status" value="1"/>
</dbReference>
<dbReference type="SMART" id="SM00382">
    <property type="entry name" value="AAA"/>
    <property type="match status" value="1"/>
</dbReference>
<keyword evidence="2" id="KW-0067">ATP-binding</keyword>
<dbReference type="FunFam" id="3.40.50.300:FF:000640">
    <property type="entry name" value="MoxR family ATPase"/>
    <property type="match status" value="1"/>
</dbReference>
<reference evidence="5" key="1">
    <citation type="journal article" date="2020" name="mSystems">
        <title>Genome- and Community-Level Interaction Insights into Carbon Utilization and Element Cycling Functions of Hydrothermarchaeota in Hydrothermal Sediment.</title>
        <authorList>
            <person name="Zhou Z."/>
            <person name="Liu Y."/>
            <person name="Xu W."/>
            <person name="Pan J."/>
            <person name="Luo Z.H."/>
            <person name="Li M."/>
        </authorList>
    </citation>
    <scope>NUCLEOTIDE SEQUENCE [LARGE SCALE GENOMIC DNA]</scope>
    <source>
        <strain evidence="5">SpSt-573</strain>
    </source>
</reference>
<dbReference type="GO" id="GO:0005524">
    <property type="term" value="F:ATP binding"/>
    <property type="evidence" value="ECO:0007669"/>
    <property type="project" value="UniProtKB-KW"/>
</dbReference>
<protein>
    <submittedName>
        <fullName evidence="5">MoxR family ATPase</fullName>
    </submittedName>
</protein>
<evidence type="ECO:0000256" key="1">
    <source>
        <dbReference type="ARBA" id="ARBA00022741"/>
    </source>
</evidence>
<comment type="similarity">
    <text evidence="3">Belongs to the MoxR family.</text>
</comment>
<dbReference type="InterPro" id="IPR011703">
    <property type="entry name" value="ATPase_AAA-3"/>
</dbReference>
<gene>
    <name evidence="5" type="ORF">ENT37_00590</name>
</gene>
<dbReference type="InterPro" id="IPR003593">
    <property type="entry name" value="AAA+_ATPase"/>
</dbReference>
<evidence type="ECO:0000313" key="5">
    <source>
        <dbReference type="EMBL" id="HGS20350.1"/>
    </source>
</evidence>
<dbReference type="PIRSF" id="PIRSF002849">
    <property type="entry name" value="AAA_ATPase_chaperone_MoxR_prd"/>
    <property type="match status" value="1"/>
</dbReference>
<accession>A0A7C4PQH7</accession>
<dbReference type="PANTHER" id="PTHR42759">
    <property type="entry name" value="MOXR FAMILY PROTEIN"/>
    <property type="match status" value="1"/>
</dbReference>
<sequence>MSSQISQALNPIIENVEKVILGKRSTIELLLVAILSDGHVLLEDVPGVGKTMLARSLAISLGGQFKRIQCTPDLLPNDITGVSVFNQKIGEFEFHPGPVFVNILLVDEINRATPRTQSALLEAMQERQVTVDGVSHRLPAPFLVMATQNPIEYEGTFPLPEAQLDRFLLRLSMGYPTQDEEKMLLEKLRRKHPIDQLAPVTSPETVASLQQLIWEIHVDETLQNYIVHIVNATRESPELALGASPRASLSLFRASQALAAIRGRDFVIPEDVRTLLVPVLAHRLILTPDAELRGRTPSRIIEDILAKIPLPLEIKQK</sequence>
<dbReference type="AlphaFoldDB" id="A0A7C4PQH7"/>
<evidence type="ECO:0000256" key="3">
    <source>
        <dbReference type="ARBA" id="ARBA00061607"/>
    </source>
</evidence>
<dbReference type="SUPFAM" id="SSF52540">
    <property type="entry name" value="P-loop containing nucleoside triphosphate hydrolases"/>
    <property type="match status" value="1"/>
</dbReference>
<dbReference type="PANTHER" id="PTHR42759:SF5">
    <property type="entry name" value="METHANOL DEHYDROGENASE REGULATOR"/>
    <property type="match status" value="1"/>
</dbReference>
<evidence type="ECO:0000259" key="4">
    <source>
        <dbReference type="SMART" id="SM00382"/>
    </source>
</evidence>
<dbReference type="EMBL" id="DSYK01000031">
    <property type="protein sequence ID" value="HGS20350.1"/>
    <property type="molecule type" value="Genomic_DNA"/>
</dbReference>
<dbReference type="InterPro" id="IPR027417">
    <property type="entry name" value="P-loop_NTPase"/>
</dbReference>
<dbReference type="InterPro" id="IPR050764">
    <property type="entry name" value="CbbQ/NirQ/NorQ/GpvN"/>
</dbReference>
<evidence type="ECO:0000256" key="2">
    <source>
        <dbReference type="ARBA" id="ARBA00022840"/>
    </source>
</evidence>
<name>A0A7C4PQH7_9CHLR</name>